<dbReference type="InterPro" id="IPR040708">
    <property type="entry name" value="DUF5636"/>
</dbReference>
<dbReference type="EMBL" id="JAZHGA010000010">
    <property type="protein sequence ID" value="MEM5341241.1"/>
    <property type="molecule type" value="Genomic_DNA"/>
</dbReference>
<evidence type="ECO:0000313" key="6">
    <source>
        <dbReference type="Proteomes" id="UP001481677"/>
    </source>
</evidence>
<evidence type="ECO:0000313" key="5">
    <source>
        <dbReference type="Proteomes" id="UP000321776"/>
    </source>
</evidence>
<reference evidence="4 5" key="1">
    <citation type="journal article" date="2018" name="Int. J. Syst. Evol. Microbiol.">
        <title>Paraburkholderia azotifigens sp. nov., a nitrogen-fixing bacterium isolated from paddy soil.</title>
        <authorList>
            <person name="Choi G.M."/>
            <person name="Im W.T."/>
        </authorList>
    </citation>
    <scope>NUCLEOTIDE SEQUENCE [LARGE SCALE GENOMIC DNA]</scope>
    <source>
        <strain evidence="4 5">NF 2-5-3</strain>
    </source>
</reference>
<evidence type="ECO:0000256" key="1">
    <source>
        <dbReference type="SAM" id="MobiDB-lite"/>
    </source>
</evidence>
<dbReference type="RefSeq" id="WP_028365285.1">
    <property type="nucleotide sequence ID" value="NZ_JAZHFZ010000008.1"/>
</dbReference>
<evidence type="ECO:0000313" key="4">
    <source>
        <dbReference type="EMBL" id="TXC80847.1"/>
    </source>
</evidence>
<comment type="caution">
    <text evidence="4">The sequence shown here is derived from an EMBL/GenBank/DDBJ whole genome shotgun (WGS) entry which is preliminary data.</text>
</comment>
<organism evidence="4 5">
    <name type="scientific">Paraburkholderia azotifigens</name>
    <dbReference type="NCBI Taxonomy" id="2057004"/>
    <lineage>
        <taxon>Bacteria</taxon>
        <taxon>Pseudomonadati</taxon>
        <taxon>Pseudomonadota</taxon>
        <taxon>Betaproteobacteria</taxon>
        <taxon>Burkholderiales</taxon>
        <taxon>Burkholderiaceae</taxon>
        <taxon>Paraburkholderia</taxon>
    </lineage>
</organism>
<reference evidence="4" key="2">
    <citation type="submission" date="2019-08" db="EMBL/GenBank/DDBJ databases">
        <authorList>
            <person name="Im W.-T."/>
        </authorList>
    </citation>
    <scope>NUCLEOTIDE SEQUENCE</scope>
    <source>
        <strain evidence="4">NF 2-5-3</strain>
    </source>
</reference>
<sequence length="349" mass="39586">MPNTLFRTAGEALDSLKANKFTYTKWNKEEHKAVTAKAPAANSTYLEDFGKIARFLCDTTAFNIQLSAVSADMWNAYRAFDPKLRNKFTRAMGVVARSLNFDFQNRFTANTTPNAPIGIMLIGGDPQLGYMLRNKLFWKDSMDLRHGEHTHSLQWLAIAKWGGTATPAATLYSLTADYRAQSKDDRPGNRSMILWQWLTDCFPTDMKRLATATFLNGETLESQSNRAPQFVMDHLMSTTGPIADHFVSNYLYYRYKNRNWLTTEETTTWTPDGPKTKSEITKLHTGDPKTHRADTRGARAWNPSPSVPDARFIRDATTYNARPARTDDGKQIAMTFHGQPGNLTFYYSD</sequence>
<dbReference type="Pfam" id="PF18686">
    <property type="entry name" value="DUF5636"/>
    <property type="match status" value="1"/>
</dbReference>
<dbReference type="AlphaFoldDB" id="A0A5C6V730"/>
<protein>
    <submittedName>
        <fullName evidence="3">LirA/MavJ family T4SS effector</fullName>
    </submittedName>
</protein>
<dbReference type="EMBL" id="VOQS01000005">
    <property type="protein sequence ID" value="TXC80847.1"/>
    <property type="molecule type" value="Genomic_DNA"/>
</dbReference>
<keyword evidence="6" id="KW-1185">Reference proteome</keyword>
<feature type="compositionally biased region" description="Basic and acidic residues" evidence="1">
    <location>
        <begin position="274"/>
        <end position="297"/>
    </location>
</feature>
<gene>
    <name evidence="4" type="ORF">FRZ40_42280</name>
    <name evidence="3" type="ORF">V4C56_16620</name>
</gene>
<proteinExistence type="predicted"/>
<reference evidence="3 6" key="3">
    <citation type="submission" date="2024-01" db="EMBL/GenBank/DDBJ databases">
        <title>The diversity of rhizobia nodulating Mimosa spp. in eleven states of Brazil covering several biomes is determined by host plant, location, and edaphic factors.</title>
        <authorList>
            <person name="Rouws L."/>
            <person name="Barauna A."/>
            <person name="Beukes C."/>
            <person name="De Faria S.M."/>
            <person name="Gross E."/>
            <person name="Dos Reis Junior F.B."/>
            <person name="Simon M."/>
            <person name="Maluk M."/>
            <person name="Odee D.W."/>
            <person name="Kenicer G."/>
            <person name="Young J.P.W."/>
            <person name="Reis V.M."/>
            <person name="Zilli J."/>
            <person name="James E.K."/>
        </authorList>
    </citation>
    <scope>NUCLEOTIDE SEQUENCE [LARGE SCALE GENOMIC DNA]</scope>
    <source>
        <strain evidence="3 6">JPY530</strain>
    </source>
</reference>
<name>A0A5C6V730_9BURK</name>
<dbReference type="Proteomes" id="UP000321776">
    <property type="component" value="Unassembled WGS sequence"/>
</dbReference>
<feature type="domain" description="DUF5636" evidence="2">
    <location>
        <begin position="42"/>
        <end position="160"/>
    </location>
</feature>
<feature type="region of interest" description="Disordered" evidence="1">
    <location>
        <begin position="267"/>
        <end position="297"/>
    </location>
</feature>
<accession>A0A5C6V730</accession>
<evidence type="ECO:0000259" key="2">
    <source>
        <dbReference type="Pfam" id="PF18686"/>
    </source>
</evidence>
<dbReference type="Proteomes" id="UP001481677">
    <property type="component" value="Unassembled WGS sequence"/>
</dbReference>
<evidence type="ECO:0000313" key="3">
    <source>
        <dbReference type="EMBL" id="MEM5341241.1"/>
    </source>
</evidence>